<gene>
    <name evidence="3" type="primary">narJ</name>
    <name evidence="3" type="ORF">AMJAP_2466</name>
</gene>
<evidence type="ECO:0000256" key="2">
    <source>
        <dbReference type="SAM" id="MobiDB-lite"/>
    </source>
</evidence>
<dbReference type="InterPro" id="IPR036411">
    <property type="entry name" value="TorD-like_sf"/>
</dbReference>
<dbReference type="PANTHER" id="PTHR43680:SF2">
    <property type="entry name" value="NITRATE REDUCTASE MOLYBDENUM COFACTOR ASSEMBLY CHAPERONE NARJ"/>
    <property type="match status" value="1"/>
</dbReference>
<dbReference type="SUPFAM" id="SSF89155">
    <property type="entry name" value="TorD-like"/>
    <property type="match status" value="1"/>
</dbReference>
<reference evidence="3 4" key="1">
    <citation type="journal article" date="2008" name="Int. J. Syst. Evol. Microbiol.">
        <title>Amphritea japonica sp. nov. and Amphritea balenae sp. nov., isolated from the sediment adjacent to sperm whale carcasses off Kagoshima, Japan.</title>
        <authorList>
            <person name="Miyazaki M."/>
            <person name="Nogi Y."/>
            <person name="Fujiwara Y."/>
            <person name="Kawato M."/>
            <person name="Nagahama T."/>
            <person name="Kubokawa K."/>
            <person name="Horikoshi K."/>
        </authorList>
    </citation>
    <scope>NUCLEOTIDE SEQUENCE [LARGE SCALE GENOMIC DNA]</scope>
    <source>
        <strain evidence="3 4">ATCC BAA-1530</strain>
    </source>
</reference>
<dbReference type="GO" id="GO:0051082">
    <property type="term" value="F:unfolded protein binding"/>
    <property type="evidence" value="ECO:0007669"/>
    <property type="project" value="InterPro"/>
</dbReference>
<dbReference type="GO" id="GO:0016530">
    <property type="term" value="F:metallochaperone activity"/>
    <property type="evidence" value="ECO:0007669"/>
    <property type="project" value="TreeGrafter"/>
</dbReference>
<dbReference type="AlphaFoldDB" id="A0A7R6ST85"/>
<evidence type="ECO:0000256" key="1">
    <source>
        <dbReference type="ARBA" id="ARBA00023063"/>
    </source>
</evidence>
<dbReference type="Proteomes" id="UP000595663">
    <property type="component" value="Chromosome"/>
</dbReference>
<dbReference type="RefSeq" id="WP_019620141.1">
    <property type="nucleotide sequence ID" value="NZ_AP014545.1"/>
</dbReference>
<protein>
    <submittedName>
        <fullName evidence="3">Nitrate reductase delta subunit</fullName>
    </submittedName>
</protein>
<evidence type="ECO:0000313" key="3">
    <source>
        <dbReference type="EMBL" id="BBB27055.1"/>
    </source>
</evidence>
<accession>A0A7R6ST85</accession>
<feature type="compositionally biased region" description="Low complexity" evidence="2">
    <location>
        <begin position="231"/>
        <end position="244"/>
    </location>
</feature>
<dbReference type="NCBIfam" id="TIGR00684">
    <property type="entry name" value="narJ"/>
    <property type="match status" value="1"/>
</dbReference>
<dbReference type="InterPro" id="IPR020945">
    <property type="entry name" value="DMSO/NO3_reduct_chaperone"/>
</dbReference>
<dbReference type="EMBL" id="AP014545">
    <property type="protein sequence ID" value="BBB27055.1"/>
    <property type="molecule type" value="Genomic_DNA"/>
</dbReference>
<feature type="region of interest" description="Disordered" evidence="2">
    <location>
        <begin position="202"/>
        <end position="244"/>
    </location>
</feature>
<sequence>MRSLKVISALLSYPETELFEARQALIDEVRSDTCLAGAQRDLLIEFIEQLCSQDLMDAQENYVSLFDRGRSLSLLLFEHVHGESRDRGQAMVDLMAIYEEQGFAIGVRELPDYIPLYLEYLSMRSNSEAQQWLVDVSHILVLLETRLHQRECNYAVLFEALLSLTGLPVEREELQKKVASEVRDDTPEAMDEVWEEEMVRFTENSAQDCGDNAVAQRRRELDQVQPLNIQPASPSAPSESAGSF</sequence>
<dbReference type="PANTHER" id="PTHR43680">
    <property type="entry name" value="NITRATE REDUCTASE MOLYBDENUM COFACTOR ASSEMBLY CHAPERONE"/>
    <property type="match status" value="1"/>
</dbReference>
<proteinExistence type="predicted"/>
<dbReference type="KEGG" id="ajp:AMJAP_2466"/>
<dbReference type="OrthoDB" id="8478585at2"/>
<dbReference type="Pfam" id="PF02613">
    <property type="entry name" value="Nitrate_red_del"/>
    <property type="match status" value="1"/>
</dbReference>
<keyword evidence="1" id="KW-0534">Nitrate assimilation</keyword>
<dbReference type="Gene3D" id="1.10.3480.10">
    <property type="entry name" value="TorD-like"/>
    <property type="match status" value="1"/>
</dbReference>
<organism evidence="3 4">
    <name type="scientific">Amphritea japonica ATCC BAA-1530</name>
    <dbReference type="NCBI Taxonomy" id="1278309"/>
    <lineage>
        <taxon>Bacteria</taxon>
        <taxon>Pseudomonadati</taxon>
        <taxon>Pseudomonadota</taxon>
        <taxon>Gammaproteobacteria</taxon>
        <taxon>Oceanospirillales</taxon>
        <taxon>Oceanospirillaceae</taxon>
        <taxon>Amphritea</taxon>
    </lineage>
</organism>
<dbReference type="InterPro" id="IPR003765">
    <property type="entry name" value="NO3_reductase_chaperone_NarJ"/>
</dbReference>
<name>A0A7R6ST85_9GAMM</name>
<keyword evidence="4" id="KW-1185">Reference proteome</keyword>
<evidence type="ECO:0000313" key="4">
    <source>
        <dbReference type="Proteomes" id="UP000595663"/>
    </source>
</evidence>
<dbReference type="GO" id="GO:0051131">
    <property type="term" value="P:chaperone-mediated protein complex assembly"/>
    <property type="evidence" value="ECO:0007669"/>
    <property type="project" value="InterPro"/>
</dbReference>
<dbReference type="GO" id="GO:0042128">
    <property type="term" value="P:nitrate assimilation"/>
    <property type="evidence" value="ECO:0007669"/>
    <property type="project" value="UniProtKB-KW"/>
</dbReference>